<comment type="caution">
    <text evidence="1">The sequence shown here is derived from an EMBL/GenBank/DDBJ whole genome shotgun (WGS) entry which is preliminary data.</text>
</comment>
<dbReference type="Proteomes" id="UP001060215">
    <property type="component" value="Chromosome 14"/>
</dbReference>
<evidence type="ECO:0000313" key="2">
    <source>
        <dbReference type="Proteomes" id="UP001060215"/>
    </source>
</evidence>
<name>A0ACC0FHW4_9ERIC</name>
<accession>A0ACC0FHW4</accession>
<sequence length="247" mass="28109">MVNDAFLFLHQMRKMLYPDNITLCTLLPGVVKDRHIEDAFKIAKSFVHQVRNQTDNSFWRDLIEGILCDAKIDQSTSLVERLIVDGLCRNDSVLIPLIKVMCKHKKALDAHERFVKFTSSFGIQPTLEAYYVLIEGFLDVHLTEMAWGLFKEIKTVGCAPDVFTYNLLLDDLGKSGRVDEIFELYEEMLSRGCKPNTITHNIVIDGLVKSNGRVINCRGCIELVAGMFEVLRSSSTMAQTLKEEWTV</sequence>
<keyword evidence="2" id="KW-1185">Reference proteome</keyword>
<organism evidence="1 2">
    <name type="scientific">Camellia lanceoleosa</name>
    <dbReference type="NCBI Taxonomy" id="1840588"/>
    <lineage>
        <taxon>Eukaryota</taxon>
        <taxon>Viridiplantae</taxon>
        <taxon>Streptophyta</taxon>
        <taxon>Embryophyta</taxon>
        <taxon>Tracheophyta</taxon>
        <taxon>Spermatophyta</taxon>
        <taxon>Magnoliopsida</taxon>
        <taxon>eudicotyledons</taxon>
        <taxon>Gunneridae</taxon>
        <taxon>Pentapetalae</taxon>
        <taxon>asterids</taxon>
        <taxon>Ericales</taxon>
        <taxon>Theaceae</taxon>
        <taxon>Camellia</taxon>
    </lineage>
</organism>
<protein>
    <submittedName>
        <fullName evidence="1">Pentatricopeptide repeat-containing protein</fullName>
    </submittedName>
</protein>
<evidence type="ECO:0000313" key="1">
    <source>
        <dbReference type="EMBL" id="KAI7988332.1"/>
    </source>
</evidence>
<proteinExistence type="predicted"/>
<dbReference type="EMBL" id="CM045771">
    <property type="protein sequence ID" value="KAI7988332.1"/>
    <property type="molecule type" value="Genomic_DNA"/>
</dbReference>
<reference evidence="1 2" key="1">
    <citation type="journal article" date="2022" name="Plant J.">
        <title>Chromosome-level genome of Camellia lanceoleosa provides a valuable resource for understanding genome evolution and self-incompatibility.</title>
        <authorList>
            <person name="Gong W."/>
            <person name="Xiao S."/>
            <person name="Wang L."/>
            <person name="Liao Z."/>
            <person name="Chang Y."/>
            <person name="Mo W."/>
            <person name="Hu G."/>
            <person name="Li W."/>
            <person name="Zhao G."/>
            <person name="Zhu H."/>
            <person name="Hu X."/>
            <person name="Ji K."/>
            <person name="Xiang X."/>
            <person name="Song Q."/>
            <person name="Yuan D."/>
            <person name="Jin S."/>
            <person name="Zhang L."/>
        </authorList>
    </citation>
    <scope>NUCLEOTIDE SEQUENCE [LARGE SCALE GENOMIC DNA]</scope>
    <source>
        <strain evidence="1">SQ_2022a</strain>
    </source>
</reference>
<gene>
    <name evidence="1" type="ORF">LOK49_LG13G00420</name>
</gene>